<dbReference type="EMBL" id="JANVFT010000023">
    <property type="protein sequence ID" value="KAJ4497195.1"/>
    <property type="molecule type" value="Genomic_DNA"/>
</dbReference>
<comment type="caution">
    <text evidence="3">The sequence shown here is derived from an EMBL/GenBank/DDBJ whole genome shotgun (WGS) entry which is preliminary data.</text>
</comment>
<protein>
    <submittedName>
        <fullName evidence="3">Uncharacterized protein</fullName>
    </submittedName>
</protein>
<sequence>MVHSCSVLTAVIAVGVAPSVLAIPVPPASTNTGGPNSGVAPTPSNLLVPGQNIMPSHTSNSPPPNVNFLLGQPSSNDRNVKRAFEKHSRYLDITVQDNVDSEEPNEGLITSSVRREILERDSDIDVVTAQKELASTNYDWSEFLENTQQGKMIKKLDNDAQENWKTYFLSVKGSRERSTNPHAPQSTTGPGSHGHNYGNPVDKNMKPGGGFTPLMRRARSRARASPYNHVEDLD</sequence>
<evidence type="ECO:0000256" key="2">
    <source>
        <dbReference type="SAM" id="SignalP"/>
    </source>
</evidence>
<feature type="compositionally biased region" description="Polar residues" evidence="1">
    <location>
        <begin position="180"/>
        <end position="190"/>
    </location>
</feature>
<proteinExistence type="predicted"/>
<feature type="chain" id="PRO_5045828935" evidence="2">
    <location>
        <begin position="23"/>
        <end position="234"/>
    </location>
</feature>
<evidence type="ECO:0000256" key="1">
    <source>
        <dbReference type="SAM" id="MobiDB-lite"/>
    </source>
</evidence>
<evidence type="ECO:0000313" key="3">
    <source>
        <dbReference type="EMBL" id="KAJ4497195.1"/>
    </source>
</evidence>
<evidence type="ECO:0000313" key="4">
    <source>
        <dbReference type="Proteomes" id="UP001150217"/>
    </source>
</evidence>
<keyword evidence="2" id="KW-0732">Signal</keyword>
<feature type="region of interest" description="Disordered" evidence="1">
    <location>
        <begin position="172"/>
        <end position="234"/>
    </location>
</feature>
<organism evidence="3 4">
    <name type="scientific">Lentinula lateritia</name>
    <dbReference type="NCBI Taxonomy" id="40482"/>
    <lineage>
        <taxon>Eukaryota</taxon>
        <taxon>Fungi</taxon>
        <taxon>Dikarya</taxon>
        <taxon>Basidiomycota</taxon>
        <taxon>Agaricomycotina</taxon>
        <taxon>Agaricomycetes</taxon>
        <taxon>Agaricomycetidae</taxon>
        <taxon>Agaricales</taxon>
        <taxon>Marasmiineae</taxon>
        <taxon>Omphalotaceae</taxon>
        <taxon>Lentinula</taxon>
    </lineage>
</organism>
<dbReference type="Proteomes" id="UP001150217">
    <property type="component" value="Unassembled WGS sequence"/>
</dbReference>
<reference evidence="3" key="1">
    <citation type="submission" date="2022-08" db="EMBL/GenBank/DDBJ databases">
        <title>A Global Phylogenomic Analysis of the Shiitake Genus Lentinula.</title>
        <authorList>
            <consortium name="DOE Joint Genome Institute"/>
            <person name="Sierra-Patev S."/>
            <person name="Min B."/>
            <person name="Naranjo-Ortiz M."/>
            <person name="Looney B."/>
            <person name="Konkel Z."/>
            <person name="Slot J.C."/>
            <person name="Sakamoto Y."/>
            <person name="Steenwyk J.L."/>
            <person name="Rokas A."/>
            <person name="Carro J."/>
            <person name="Camarero S."/>
            <person name="Ferreira P."/>
            <person name="Molpeceres G."/>
            <person name="Ruiz-Duenas F.J."/>
            <person name="Serrano A."/>
            <person name="Henrissat B."/>
            <person name="Drula E."/>
            <person name="Hughes K.W."/>
            <person name="Mata J.L."/>
            <person name="Ishikawa N.K."/>
            <person name="Vargas-Isla R."/>
            <person name="Ushijima S."/>
            <person name="Smith C.A."/>
            <person name="Ahrendt S."/>
            <person name="Andreopoulos W."/>
            <person name="He G."/>
            <person name="Labutti K."/>
            <person name="Lipzen A."/>
            <person name="Ng V."/>
            <person name="Riley R."/>
            <person name="Sandor L."/>
            <person name="Barry K."/>
            <person name="Martinez A.T."/>
            <person name="Xiao Y."/>
            <person name="Gibbons J.G."/>
            <person name="Terashima K."/>
            <person name="Grigoriev I.V."/>
            <person name="Hibbett D.S."/>
        </authorList>
    </citation>
    <scope>NUCLEOTIDE SEQUENCE</scope>
    <source>
        <strain evidence="3">RHP3577 ss4</strain>
    </source>
</reference>
<gene>
    <name evidence="3" type="ORF">C8R41DRAFT_865752</name>
</gene>
<accession>A0ABQ8VLE9</accession>
<name>A0ABQ8VLE9_9AGAR</name>
<keyword evidence="4" id="KW-1185">Reference proteome</keyword>
<feature type="signal peptide" evidence="2">
    <location>
        <begin position="1"/>
        <end position="22"/>
    </location>
</feature>